<dbReference type="Pfam" id="PF07687">
    <property type="entry name" value="M20_dimer"/>
    <property type="match status" value="1"/>
</dbReference>
<feature type="binding site" evidence="1">
    <location>
        <position position="347"/>
    </location>
    <ligand>
        <name>Mn(2+)</name>
        <dbReference type="ChEBI" id="CHEBI:29035"/>
        <label>2</label>
    </ligand>
</feature>
<comment type="cofactor">
    <cofactor evidence="1">
        <name>Mn(2+)</name>
        <dbReference type="ChEBI" id="CHEBI:29035"/>
    </cofactor>
    <text evidence="1">The Mn(2+) ion enhances activity.</text>
</comment>
<dbReference type="GO" id="GO:0016787">
    <property type="term" value="F:hydrolase activity"/>
    <property type="evidence" value="ECO:0007669"/>
    <property type="project" value="UniProtKB-KW"/>
</dbReference>
<accession>A0A0Q3SPB4</accession>
<name>A0A0Q3SPB4_9BACI</name>
<evidence type="ECO:0000313" key="3">
    <source>
        <dbReference type="EMBL" id="KQL21412.1"/>
    </source>
</evidence>
<keyword evidence="3" id="KW-0378">Hydrolase</keyword>
<dbReference type="InterPro" id="IPR011650">
    <property type="entry name" value="Peptidase_M20_dimer"/>
</dbReference>
<evidence type="ECO:0000256" key="1">
    <source>
        <dbReference type="PIRSR" id="PIRSR005962-1"/>
    </source>
</evidence>
<dbReference type="InterPro" id="IPR017439">
    <property type="entry name" value="Amidohydrolase"/>
</dbReference>
<feature type="binding site" evidence="1">
    <location>
        <position position="152"/>
    </location>
    <ligand>
        <name>Mn(2+)</name>
        <dbReference type="ChEBI" id="CHEBI:29035"/>
        <label>2</label>
    </ligand>
</feature>
<reference evidence="3 4" key="1">
    <citation type="submission" date="2015-09" db="EMBL/GenBank/DDBJ databases">
        <title>Genome sequencing project for genomic taxonomy and phylogenomics of Bacillus-like bacteria.</title>
        <authorList>
            <person name="Liu B."/>
            <person name="Wang J."/>
            <person name="Zhu Y."/>
            <person name="Liu G."/>
            <person name="Chen Q."/>
            <person name="Chen Z."/>
            <person name="Lan J."/>
            <person name="Che J."/>
            <person name="Ge C."/>
            <person name="Shi H."/>
            <person name="Pan Z."/>
            <person name="Liu X."/>
        </authorList>
    </citation>
    <scope>NUCLEOTIDE SEQUENCE [LARGE SCALE GENOMIC DNA]</scope>
    <source>
        <strain evidence="3 4">FJAT-18043</strain>
    </source>
</reference>
<comment type="caution">
    <text evidence="3">The sequence shown here is derived from an EMBL/GenBank/DDBJ whole genome shotgun (WGS) entry which is preliminary data.</text>
</comment>
<sequence length="383" mass="42079">MLETLDNSKLKVQIYEIFDYLHQHPEVSWKEYKTTQYLANLLEAFGCKVTTFEDCTGVVAEIGEGDFTVGLRSDMDSLWQEVDGIWQANHSCGHDAHMTMGLGVMMMLKKMDVKLPGKVKFIFQPAEEKGNGALKMLEKKVMDDVDYLFGVHLRPELEVPNGKAAPAIVHGAGQFITGKIIGEDSHGGRPHLGANAIEVGSALVEQMKGIYLDPMIPYSIKMTKFIAGGDNGNIIPGSAQFGLDLRAQSNKVMEQLVEKLEKIIGNLSDLYQVSITYKTEGEIVAAQVNEEAQSIMAEAIKEVIGEENLVPPSVTSGGEDFHFYSVKRPEVKATMLGLGCGLKPGLHHPHMTFDREALLTGIEILTRSLLKTFEKNGLGLKGN</sequence>
<feature type="domain" description="Peptidase M20 dimerisation" evidence="2">
    <location>
        <begin position="179"/>
        <end position="267"/>
    </location>
</feature>
<feature type="binding site" evidence="1">
    <location>
        <position position="94"/>
    </location>
    <ligand>
        <name>Mn(2+)</name>
        <dbReference type="ChEBI" id="CHEBI:29035"/>
        <label>2</label>
    </ligand>
</feature>
<dbReference type="PANTHER" id="PTHR11014">
    <property type="entry name" value="PEPTIDASE M20 FAMILY MEMBER"/>
    <property type="match status" value="1"/>
</dbReference>
<dbReference type="EMBL" id="LJIX01000006">
    <property type="protein sequence ID" value="KQL21412.1"/>
    <property type="molecule type" value="Genomic_DNA"/>
</dbReference>
<dbReference type="Gene3D" id="3.40.630.10">
    <property type="entry name" value="Zn peptidases"/>
    <property type="match status" value="1"/>
</dbReference>
<keyword evidence="4" id="KW-1185">Reference proteome</keyword>
<dbReference type="InterPro" id="IPR002933">
    <property type="entry name" value="Peptidase_M20"/>
</dbReference>
<gene>
    <name evidence="3" type="ORF">AN957_24570</name>
</gene>
<dbReference type="PIRSF" id="PIRSF005962">
    <property type="entry name" value="Pept_M20D_amidohydro"/>
    <property type="match status" value="1"/>
</dbReference>
<evidence type="ECO:0000313" key="4">
    <source>
        <dbReference type="Proteomes" id="UP000050996"/>
    </source>
</evidence>
<feature type="binding site" evidence="1">
    <location>
        <position position="128"/>
    </location>
    <ligand>
        <name>Mn(2+)</name>
        <dbReference type="ChEBI" id="CHEBI:29035"/>
        <label>2</label>
    </ligand>
</feature>
<dbReference type="RefSeq" id="WP_053478661.1">
    <property type="nucleotide sequence ID" value="NZ_CP085712.1"/>
</dbReference>
<dbReference type="Proteomes" id="UP000050996">
    <property type="component" value="Unassembled WGS sequence"/>
</dbReference>
<keyword evidence="1" id="KW-0479">Metal-binding</keyword>
<dbReference type="InterPro" id="IPR037484">
    <property type="entry name" value="AmhX-like"/>
</dbReference>
<dbReference type="SUPFAM" id="SSF53187">
    <property type="entry name" value="Zn-dependent exopeptidases"/>
    <property type="match status" value="1"/>
</dbReference>
<dbReference type="Pfam" id="PF01546">
    <property type="entry name" value="Peptidase_M20"/>
    <property type="match status" value="1"/>
</dbReference>
<dbReference type="NCBIfam" id="TIGR01891">
    <property type="entry name" value="amidohydrolases"/>
    <property type="match status" value="1"/>
</dbReference>
<dbReference type="GO" id="GO:0046872">
    <property type="term" value="F:metal ion binding"/>
    <property type="evidence" value="ECO:0007669"/>
    <property type="project" value="UniProtKB-KW"/>
</dbReference>
<dbReference type="PATRIC" id="fig|1637975.4.peg.4952"/>
<protein>
    <submittedName>
        <fullName evidence="3">Amidohydrolase</fullName>
    </submittedName>
</protein>
<keyword evidence="1" id="KW-0464">Manganese</keyword>
<dbReference type="PANTHER" id="PTHR11014:SF122">
    <property type="entry name" value="AMIDOHYDROLASE AMHX"/>
    <property type="match status" value="1"/>
</dbReference>
<dbReference type="CDD" id="cd08018">
    <property type="entry name" value="M20_Acy1_amhX-like"/>
    <property type="match status" value="1"/>
</dbReference>
<dbReference type="InterPro" id="IPR036264">
    <property type="entry name" value="Bact_exopeptidase_dim_dom"/>
</dbReference>
<dbReference type="SUPFAM" id="SSF55031">
    <property type="entry name" value="Bacterial exopeptidase dimerisation domain"/>
    <property type="match status" value="1"/>
</dbReference>
<feature type="binding site" evidence="1">
    <location>
        <position position="92"/>
    </location>
    <ligand>
        <name>Mn(2+)</name>
        <dbReference type="ChEBI" id="CHEBI:29035"/>
        <label>2</label>
    </ligand>
</feature>
<dbReference type="Gene3D" id="3.30.70.360">
    <property type="match status" value="1"/>
</dbReference>
<evidence type="ECO:0000259" key="2">
    <source>
        <dbReference type="Pfam" id="PF07687"/>
    </source>
</evidence>
<dbReference type="AlphaFoldDB" id="A0A0Q3SPB4"/>
<proteinExistence type="predicted"/>
<dbReference type="STRING" id="1637975.AN957_24570"/>
<organism evidence="3 4">
    <name type="scientific">Cytobacillus solani</name>
    <dbReference type="NCBI Taxonomy" id="1637975"/>
    <lineage>
        <taxon>Bacteria</taxon>
        <taxon>Bacillati</taxon>
        <taxon>Bacillota</taxon>
        <taxon>Bacilli</taxon>
        <taxon>Bacillales</taxon>
        <taxon>Bacillaceae</taxon>
        <taxon>Cytobacillus</taxon>
    </lineage>
</organism>